<comment type="subcellular location">
    <subcellularLocation>
        <location evidence="1">Membrane</location>
        <topology evidence="1">Multi-pass membrane protein</topology>
    </subcellularLocation>
</comment>
<keyword evidence="5" id="KW-0630">Potassium</keyword>
<evidence type="ECO:0000256" key="1">
    <source>
        <dbReference type="ARBA" id="ARBA00004141"/>
    </source>
</evidence>
<dbReference type="EMBL" id="PDCK01000043">
    <property type="protein sequence ID" value="PRQ31006.1"/>
    <property type="molecule type" value="Genomic_DNA"/>
</dbReference>
<dbReference type="OMA" id="AIEGSFM"/>
<keyword evidence="13" id="KW-1185">Reference proteome</keyword>
<keyword evidence="4 10" id="KW-0812">Transmembrane</keyword>
<comment type="similarity">
    <text evidence="9">Belongs to the monovalent cation:proton antiporter 2 (CPA2) transporter (TC 2.A.37) family. CHX (TC 2.A.37.4) subfamily.</text>
</comment>
<evidence type="ECO:0000256" key="10">
    <source>
        <dbReference type="SAM" id="Phobius"/>
    </source>
</evidence>
<evidence type="ECO:0000256" key="4">
    <source>
        <dbReference type="ARBA" id="ARBA00022692"/>
    </source>
</evidence>
<feature type="transmembrane region" description="Helical" evidence="10">
    <location>
        <begin position="126"/>
        <end position="143"/>
    </location>
</feature>
<feature type="transmembrane region" description="Helical" evidence="10">
    <location>
        <begin position="355"/>
        <end position="374"/>
    </location>
</feature>
<feature type="transmembrane region" description="Helical" evidence="10">
    <location>
        <begin position="305"/>
        <end position="335"/>
    </location>
</feature>
<gene>
    <name evidence="12" type="ORF">RchiOBHm_Chr5g0030741</name>
</gene>
<evidence type="ECO:0000256" key="3">
    <source>
        <dbReference type="ARBA" id="ARBA00022538"/>
    </source>
</evidence>
<evidence type="ECO:0000256" key="5">
    <source>
        <dbReference type="ARBA" id="ARBA00022958"/>
    </source>
</evidence>
<dbReference type="GO" id="GO:0012505">
    <property type="term" value="C:endomembrane system"/>
    <property type="evidence" value="ECO:0007669"/>
    <property type="project" value="TreeGrafter"/>
</dbReference>
<dbReference type="GO" id="GO:0006813">
    <property type="term" value="P:potassium ion transport"/>
    <property type="evidence" value="ECO:0007669"/>
    <property type="project" value="UniProtKB-KW"/>
</dbReference>
<evidence type="ECO:0000256" key="9">
    <source>
        <dbReference type="ARBA" id="ARBA00038341"/>
    </source>
</evidence>
<dbReference type="GO" id="GO:0015297">
    <property type="term" value="F:antiporter activity"/>
    <property type="evidence" value="ECO:0007669"/>
    <property type="project" value="InterPro"/>
</dbReference>
<dbReference type="PANTHER" id="PTHR32468">
    <property type="entry name" value="CATION/H + ANTIPORTER"/>
    <property type="match status" value="1"/>
</dbReference>
<keyword evidence="3" id="KW-0633">Potassium transport</keyword>
<feature type="domain" description="Cation/H+ exchanger transmembrane" evidence="11">
    <location>
        <begin position="70"/>
        <end position="449"/>
    </location>
</feature>
<evidence type="ECO:0000256" key="8">
    <source>
        <dbReference type="ARBA" id="ARBA00023136"/>
    </source>
</evidence>
<dbReference type="Gene3D" id="1.20.1530.20">
    <property type="match status" value="1"/>
</dbReference>
<reference evidence="12 13" key="1">
    <citation type="journal article" date="2018" name="Nat. Genet.">
        <title>The Rosa genome provides new insights in the design of modern roses.</title>
        <authorList>
            <person name="Bendahmane M."/>
        </authorList>
    </citation>
    <scope>NUCLEOTIDE SEQUENCE [LARGE SCALE GENOMIC DNA]</scope>
    <source>
        <strain evidence="13">cv. Old Blush</strain>
    </source>
</reference>
<feature type="transmembrane region" description="Helical" evidence="10">
    <location>
        <begin position="56"/>
        <end position="78"/>
    </location>
</feature>
<dbReference type="InterPro" id="IPR038770">
    <property type="entry name" value="Na+/solute_symporter_sf"/>
</dbReference>
<feature type="transmembrane region" description="Helical" evidence="10">
    <location>
        <begin position="155"/>
        <end position="177"/>
    </location>
</feature>
<name>A0A2P6Q9Y9_ROSCH</name>
<evidence type="ECO:0000259" key="11">
    <source>
        <dbReference type="Pfam" id="PF00999"/>
    </source>
</evidence>
<dbReference type="Pfam" id="PF00999">
    <property type="entry name" value="Na_H_Exchanger"/>
    <property type="match status" value="1"/>
</dbReference>
<dbReference type="Gramene" id="PRQ31006">
    <property type="protein sequence ID" value="PRQ31006"/>
    <property type="gene ID" value="RchiOBHm_Chr5g0030741"/>
</dbReference>
<keyword evidence="7" id="KW-0406">Ion transport</keyword>
<proteinExistence type="inferred from homology"/>
<dbReference type="STRING" id="74649.A0A2P6Q9Y9"/>
<accession>A0A2P6Q9Y9</accession>
<dbReference type="AlphaFoldDB" id="A0A2P6Q9Y9"/>
<dbReference type="GO" id="GO:0006885">
    <property type="term" value="P:regulation of pH"/>
    <property type="evidence" value="ECO:0007669"/>
    <property type="project" value="TreeGrafter"/>
</dbReference>
<dbReference type="PANTHER" id="PTHR32468:SF74">
    <property type="entry name" value="CATION_H(+) ANTIPORTER 21-RELATED"/>
    <property type="match status" value="1"/>
</dbReference>
<feature type="transmembrane region" description="Helical" evidence="10">
    <location>
        <begin position="87"/>
        <end position="106"/>
    </location>
</feature>
<evidence type="ECO:0000313" key="12">
    <source>
        <dbReference type="EMBL" id="PRQ31006.1"/>
    </source>
</evidence>
<comment type="caution">
    <text evidence="12">The sequence shown here is derived from an EMBL/GenBank/DDBJ whole genome shotgun (WGS) entry which is preliminary data.</text>
</comment>
<dbReference type="GO" id="GO:1902600">
    <property type="term" value="P:proton transmembrane transport"/>
    <property type="evidence" value="ECO:0007669"/>
    <property type="project" value="InterPro"/>
</dbReference>
<feature type="transmembrane region" description="Helical" evidence="10">
    <location>
        <begin position="395"/>
        <end position="416"/>
    </location>
</feature>
<keyword evidence="2" id="KW-0813">Transport</keyword>
<dbReference type="InterPro" id="IPR006153">
    <property type="entry name" value="Cation/H_exchanger_TM"/>
</dbReference>
<feature type="transmembrane region" description="Helical" evidence="10">
    <location>
        <begin position="262"/>
        <end position="284"/>
    </location>
</feature>
<evidence type="ECO:0000256" key="6">
    <source>
        <dbReference type="ARBA" id="ARBA00022989"/>
    </source>
</evidence>
<keyword evidence="8 10" id="KW-0472">Membrane</keyword>
<protein>
    <submittedName>
        <fullName evidence="12">Putative cation/H+ exchanger</fullName>
    </submittedName>
</protein>
<dbReference type="GO" id="GO:0016020">
    <property type="term" value="C:membrane"/>
    <property type="evidence" value="ECO:0007669"/>
    <property type="project" value="UniProtKB-SubCell"/>
</dbReference>
<feature type="transmembrane region" description="Helical" evidence="10">
    <location>
        <begin position="422"/>
        <end position="442"/>
    </location>
</feature>
<feature type="transmembrane region" description="Helical" evidence="10">
    <location>
        <begin position="233"/>
        <end position="256"/>
    </location>
</feature>
<organism evidence="12 13">
    <name type="scientific">Rosa chinensis</name>
    <name type="common">China rose</name>
    <dbReference type="NCBI Taxonomy" id="74649"/>
    <lineage>
        <taxon>Eukaryota</taxon>
        <taxon>Viridiplantae</taxon>
        <taxon>Streptophyta</taxon>
        <taxon>Embryophyta</taxon>
        <taxon>Tracheophyta</taxon>
        <taxon>Spermatophyta</taxon>
        <taxon>Magnoliopsida</taxon>
        <taxon>eudicotyledons</taxon>
        <taxon>Gunneridae</taxon>
        <taxon>Pentapetalae</taxon>
        <taxon>rosids</taxon>
        <taxon>fabids</taxon>
        <taxon>Rosales</taxon>
        <taxon>Rosaceae</taxon>
        <taxon>Rosoideae</taxon>
        <taxon>Rosoideae incertae sedis</taxon>
        <taxon>Rosa</taxon>
    </lineage>
</organism>
<keyword evidence="6 10" id="KW-1133">Transmembrane helix</keyword>
<dbReference type="Proteomes" id="UP000238479">
    <property type="component" value="Chromosome 5"/>
</dbReference>
<sequence length="467" mass="52267">MSEISPTLRANSTADQVENLGFALPYNNRTYTVVCYNLFVRKSSKQLQHLRLPTDLILPVFLVQMVSIMFVSSILVLALKRFHQPRIVAEILAGFLLGPTLLGEILNRLHMFTSFAPFESVLSLETIGNLGLVYYMFLVGLELELKPVIRAGKKALSIALVGMVVAIASGWGLFFVLDDNIKPNLKFLNAPNQRDNTHSGHLFWALALGTTSFPDVARLLADLKLLHSELGRLALSSAVISDLCSWFLFILLLALTNLTGRFLVVGLTTLAFVWFCVFVLRPALPKLIRFVSKNKEDKRDNYNELHVSFVLMGVLVCAMITDSLGTLSYVGAFVFGAIMPRGELSKLVVEKIQPFVTGIMMPLFFLIVGLRTNMWFVFSSHDSYTPFQFKYAKRFMLVLSLAFLPKIAGSFVAALIHKMKPWNALALGVVMNTRGLMALFILSTGRDLKVRVFVETVYTPTYITYKL</sequence>
<evidence type="ECO:0000313" key="13">
    <source>
        <dbReference type="Proteomes" id="UP000238479"/>
    </source>
</evidence>
<dbReference type="InterPro" id="IPR050794">
    <property type="entry name" value="CPA2_transporter"/>
</dbReference>
<evidence type="ECO:0000256" key="7">
    <source>
        <dbReference type="ARBA" id="ARBA00023065"/>
    </source>
</evidence>
<evidence type="ECO:0000256" key="2">
    <source>
        <dbReference type="ARBA" id="ARBA00022448"/>
    </source>
</evidence>